<gene>
    <name evidence="2" type="ORF">ECRASSUSDP1_LOCUS13985</name>
</gene>
<dbReference type="AlphaFoldDB" id="A0AAD1XH73"/>
<reference evidence="2" key="1">
    <citation type="submission" date="2023-07" db="EMBL/GenBank/DDBJ databases">
        <authorList>
            <consortium name="AG Swart"/>
            <person name="Singh M."/>
            <person name="Singh A."/>
            <person name="Seah K."/>
            <person name="Emmerich C."/>
        </authorList>
    </citation>
    <scope>NUCLEOTIDE SEQUENCE</scope>
    <source>
        <strain evidence="2">DP1</strain>
    </source>
</reference>
<name>A0AAD1XH73_EUPCR</name>
<feature type="compositionally biased region" description="Low complexity" evidence="1">
    <location>
        <begin position="23"/>
        <end position="32"/>
    </location>
</feature>
<evidence type="ECO:0000256" key="1">
    <source>
        <dbReference type="SAM" id="MobiDB-lite"/>
    </source>
</evidence>
<feature type="compositionally biased region" description="Polar residues" evidence="1">
    <location>
        <begin position="282"/>
        <end position="293"/>
    </location>
</feature>
<feature type="compositionally biased region" description="Basic residues" evidence="1">
    <location>
        <begin position="295"/>
        <end position="304"/>
    </location>
</feature>
<proteinExistence type="predicted"/>
<accession>A0AAD1XH73</accession>
<organism evidence="2 3">
    <name type="scientific">Euplotes crassus</name>
    <dbReference type="NCBI Taxonomy" id="5936"/>
    <lineage>
        <taxon>Eukaryota</taxon>
        <taxon>Sar</taxon>
        <taxon>Alveolata</taxon>
        <taxon>Ciliophora</taxon>
        <taxon>Intramacronucleata</taxon>
        <taxon>Spirotrichea</taxon>
        <taxon>Hypotrichia</taxon>
        <taxon>Euplotida</taxon>
        <taxon>Euplotidae</taxon>
        <taxon>Moneuplotes</taxon>
    </lineage>
</organism>
<feature type="compositionally biased region" description="Polar residues" evidence="1">
    <location>
        <begin position="1"/>
        <end position="17"/>
    </location>
</feature>
<evidence type="ECO:0000313" key="3">
    <source>
        <dbReference type="Proteomes" id="UP001295684"/>
    </source>
</evidence>
<protein>
    <submittedName>
        <fullName evidence="2">Uncharacterized protein</fullName>
    </submittedName>
</protein>
<feature type="region of interest" description="Disordered" evidence="1">
    <location>
        <begin position="207"/>
        <end position="238"/>
    </location>
</feature>
<sequence length="387" mass="43678">MQSIKTTDFLSKQQSDNHQVRDSVTSSSSGSSQIELDIRGNLIQRDRLYTFKAIPSNHDGPILNQDISKHNAQMGCGTAFAELSNKASPGFQAKNKLQGSLSTDQAVQRNIFLLPSQHFRDNAPSESPFFKVESCPADGNRQEFPSSRKFSFQTPQIIANTKAKVSEEMKDLDNNLFLKAEKSVSQSDLNSSVIILRPKQVKHNNEYIKEKYIGDSKDQKSEREDEHSKEPTPLSTIEDAPSELSYTCFMKELKAECKNGKNNKSKRDRTCDNSFTSEHGFTSINPNEASTISKHPYHPKSISKRSKNIKNPLINLQNPKNANFNNQFLKIPCPSQNSPHWLAPRNSNKPTDPCVQMFDTLLQHQTAQFQAMLSSHTMLMEKIIDKL</sequence>
<dbReference type="Proteomes" id="UP001295684">
    <property type="component" value="Unassembled WGS sequence"/>
</dbReference>
<feature type="region of interest" description="Disordered" evidence="1">
    <location>
        <begin position="282"/>
        <end position="304"/>
    </location>
</feature>
<comment type="caution">
    <text evidence="2">The sequence shown here is derived from an EMBL/GenBank/DDBJ whole genome shotgun (WGS) entry which is preliminary data.</text>
</comment>
<evidence type="ECO:0000313" key="2">
    <source>
        <dbReference type="EMBL" id="CAI2372654.1"/>
    </source>
</evidence>
<feature type="region of interest" description="Disordered" evidence="1">
    <location>
        <begin position="1"/>
        <end position="32"/>
    </location>
</feature>
<feature type="compositionally biased region" description="Basic and acidic residues" evidence="1">
    <location>
        <begin position="207"/>
        <end position="230"/>
    </location>
</feature>
<dbReference type="EMBL" id="CAMPGE010013949">
    <property type="protein sequence ID" value="CAI2372654.1"/>
    <property type="molecule type" value="Genomic_DNA"/>
</dbReference>
<keyword evidence="3" id="KW-1185">Reference proteome</keyword>